<evidence type="ECO:0000259" key="6">
    <source>
        <dbReference type="Pfam" id="PF03404"/>
    </source>
</evidence>
<dbReference type="GO" id="GO:0043546">
    <property type="term" value="F:molybdopterin cofactor binding"/>
    <property type="evidence" value="ECO:0007669"/>
    <property type="project" value="TreeGrafter"/>
</dbReference>
<dbReference type="Pfam" id="PF03404">
    <property type="entry name" value="Mo-co_dimer"/>
    <property type="match status" value="1"/>
</dbReference>
<evidence type="ECO:0000256" key="1">
    <source>
        <dbReference type="ARBA" id="ARBA00001924"/>
    </source>
</evidence>
<evidence type="ECO:0000313" key="7">
    <source>
        <dbReference type="EMBL" id="SDL04642.1"/>
    </source>
</evidence>
<dbReference type="GO" id="GO:0030151">
    <property type="term" value="F:molybdenum ion binding"/>
    <property type="evidence" value="ECO:0007669"/>
    <property type="project" value="InterPro"/>
</dbReference>
<dbReference type="PRINTS" id="PR00407">
    <property type="entry name" value="EUMOPTERIN"/>
</dbReference>
<dbReference type="InterPro" id="IPR014756">
    <property type="entry name" value="Ig_E-set"/>
</dbReference>
<name>A0A1G9GVM6_9RHOB</name>
<feature type="domain" description="Oxidoreductase molybdopterin-binding" evidence="5">
    <location>
        <begin position="116"/>
        <end position="280"/>
    </location>
</feature>
<dbReference type="Pfam" id="PF00174">
    <property type="entry name" value="Oxidored_molyb"/>
    <property type="match status" value="1"/>
</dbReference>
<evidence type="ECO:0000256" key="4">
    <source>
        <dbReference type="ARBA" id="ARBA00023002"/>
    </source>
</evidence>
<organism evidence="7 8">
    <name type="scientific">Aliiruegeria lutimaris</name>
    <dbReference type="NCBI Taxonomy" id="571298"/>
    <lineage>
        <taxon>Bacteria</taxon>
        <taxon>Pseudomonadati</taxon>
        <taxon>Pseudomonadota</taxon>
        <taxon>Alphaproteobacteria</taxon>
        <taxon>Rhodobacterales</taxon>
        <taxon>Roseobacteraceae</taxon>
        <taxon>Aliiruegeria</taxon>
    </lineage>
</organism>
<dbReference type="InterPro" id="IPR005066">
    <property type="entry name" value="MoCF_OxRdtse_dimer"/>
</dbReference>
<dbReference type="GO" id="GO:0006790">
    <property type="term" value="P:sulfur compound metabolic process"/>
    <property type="evidence" value="ECO:0007669"/>
    <property type="project" value="TreeGrafter"/>
</dbReference>
<keyword evidence="2" id="KW-0500">Molybdenum</keyword>
<dbReference type="NCBIfam" id="TIGR04555">
    <property type="entry name" value="sulfite_DH_soxC"/>
    <property type="match status" value="1"/>
</dbReference>
<gene>
    <name evidence="7" type="ORF">SAMN04488026_106518</name>
</gene>
<dbReference type="PROSITE" id="PS51318">
    <property type="entry name" value="TAT"/>
    <property type="match status" value="1"/>
</dbReference>
<evidence type="ECO:0000259" key="5">
    <source>
        <dbReference type="Pfam" id="PF00174"/>
    </source>
</evidence>
<dbReference type="AlphaFoldDB" id="A0A1G9GVM6"/>
<dbReference type="InterPro" id="IPR030835">
    <property type="entry name" value="Sulfite_DH_SoxC"/>
</dbReference>
<dbReference type="SUPFAM" id="SSF56524">
    <property type="entry name" value="Oxidoreductase molybdopterin-binding domain"/>
    <property type="match status" value="1"/>
</dbReference>
<sequence>MTNDINEPTALDYAAGGGLLSRRMLLGTIAASGGAMAAGLAVPHRAGAQGVVPEWVTVAGHRARGYGMPAEAEAPVQRAIIEPWQDVAPEFSLSGTPLQRLRGTITPSGLHFEVHHGGRPDVDPDQHRLMIHGLVDRPLQFDLNSLERYPMVTATHFLECAGNSLVNAVMPEPLQAGCDVIHGLLSNSEWSGVPMSVLMDEAGVQPEGKWVVAVGSDGPSLARSIPIEKIMEDGILALYQNGERIRPEQGYPMRLLLPGFEGNMNVKWLTSLWVTDAPAHTKHESGEYTEILADGSSVKFTFAIGVKSLITHPSATMTMSGPGFYEISGLAWSGVGKVARVEVSADGGASWADAELVEPVLPRALTRFRMPWQWDGSPTILMSRAHDDTGALQPARPDWKARYHPSNFLHYNAIQPWNVTAEGEVQNVYL</sequence>
<keyword evidence="4" id="KW-0560">Oxidoreductase</keyword>
<dbReference type="STRING" id="571298.SAMN04488026_106518"/>
<dbReference type="OrthoDB" id="9778777at2"/>
<keyword evidence="8" id="KW-1185">Reference proteome</keyword>
<dbReference type="InterPro" id="IPR006311">
    <property type="entry name" value="TAT_signal"/>
</dbReference>
<dbReference type="Gene3D" id="3.90.420.10">
    <property type="entry name" value="Oxidoreductase, molybdopterin-binding domain"/>
    <property type="match status" value="1"/>
</dbReference>
<dbReference type="Proteomes" id="UP000199382">
    <property type="component" value="Unassembled WGS sequence"/>
</dbReference>
<reference evidence="7 8" key="1">
    <citation type="submission" date="2016-10" db="EMBL/GenBank/DDBJ databases">
        <authorList>
            <person name="de Groot N.N."/>
        </authorList>
    </citation>
    <scope>NUCLEOTIDE SEQUENCE [LARGE SCALE GENOMIC DNA]</scope>
    <source>
        <strain evidence="7 8">DSM 25294</strain>
    </source>
</reference>
<dbReference type="PANTHER" id="PTHR19372:SF7">
    <property type="entry name" value="SULFITE OXIDASE, MITOCHONDRIAL"/>
    <property type="match status" value="1"/>
</dbReference>
<evidence type="ECO:0000256" key="2">
    <source>
        <dbReference type="ARBA" id="ARBA00022505"/>
    </source>
</evidence>
<dbReference type="InterPro" id="IPR000572">
    <property type="entry name" value="OxRdtase_Mopterin-bd_dom"/>
</dbReference>
<dbReference type="Gene3D" id="2.60.40.650">
    <property type="match status" value="1"/>
</dbReference>
<proteinExistence type="predicted"/>
<accession>A0A1G9GVM6</accession>
<feature type="domain" description="Moybdenum cofactor oxidoreductase dimerisation" evidence="6">
    <location>
        <begin position="302"/>
        <end position="415"/>
    </location>
</feature>
<comment type="cofactor">
    <cofactor evidence="1">
        <name>Mo-molybdopterin</name>
        <dbReference type="ChEBI" id="CHEBI:71302"/>
    </cofactor>
</comment>
<dbReference type="InterPro" id="IPR036374">
    <property type="entry name" value="OxRdtase_Mopterin-bd_sf"/>
</dbReference>
<evidence type="ECO:0000256" key="3">
    <source>
        <dbReference type="ARBA" id="ARBA00022723"/>
    </source>
</evidence>
<dbReference type="PANTHER" id="PTHR19372">
    <property type="entry name" value="SULFITE REDUCTASE"/>
    <property type="match status" value="1"/>
</dbReference>
<dbReference type="GO" id="GO:0020037">
    <property type="term" value="F:heme binding"/>
    <property type="evidence" value="ECO:0007669"/>
    <property type="project" value="TreeGrafter"/>
</dbReference>
<dbReference type="GO" id="GO:0008482">
    <property type="term" value="F:sulfite oxidase activity"/>
    <property type="evidence" value="ECO:0007669"/>
    <property type="project" value="TreeGrafter"/>
</dbReference>
<evidence type="ECO:0000313" key="8">
    <source>
        <dbReference type="Proteomes" id="UP000199382"/>
    </source>
</evidence>
<keyword evidence="3" id="KW-0479">Metal-binding</keyword>
<dbReference type="RefSeq" id="WP_093162306.1">
    <property type="nucleotide sequence ID" value="NZ_FNEK01000065.1"/>
</dbReference>
<dbReference type="SUPFAM" id="SSF81296">
    <property type="entry name" value="E set domains"/>
    <property type="match status" value="1"/>
</dbReference>
<protein>
    <submittedName>
        <fullName evidence="7">Sulfane dehydrogenase subunit SoxC</fullName>
    </submittedName>
</protein>
<dbReference type="EMBL" id="FNEK01000065">
    <property type="protein sequence ID" value="SDL04642.1"/>
    <property type="molecule type" value="Genomic_DNA"/>
</dbReference>
<dbReference type="InterPro" id="IPR008335">
    <property type="entry name" value="Mopterin_OxRdtase_euk"/>
</dbReference>